<evidence type="ECO:0000313" key="2">
    <source>
        <dbReference type="Proteomes" id="UP000093199"/>
    </source>
</evidence>
<protein>
    <submittedName>
        <fullName evidence="1">Uncharacterized protein</fullName>
    </submittedName>
</protein>
<dbReference type="Proteomes" id="UP000093199">
    <property type="component" value="Unassembled WGS sequence"/>
</dbReference>
<evidence type="ECO:0000313" key="1">
    <source>
        <dbReference type="EMBL" id="OCS83367.1"/>
    </source>
</evidence>
<keyword evidence="2" id="KW-1185">Reference proteome</keyword>
<dbReference type="EMBL" id="MASJ01000038">
    <property type="protein sequence ID" value="OCS83367.1"/>
    <property type="molecule type" value="Genomic_DNA"/>
</dbReference>
<dbReference type="Pfam" id="PF17261">
    <property type="entry name" value="DUF5327"/>
    <property type="match status" value="1"/>
</dbReference>
<organism evidence="1 2">
    <name type="scientific">Caryophanon tenue</name>
    <dbReference type="NCBI Taxonomy" id="33978"/>
    <lineage>
        <taxon>Bacteria</taxon>
        <taxon>Bacillati</taxon>
        <taxon>Bacillota</taxon>
        <taxon>Bacilli</taxon>
        <taxon>Bacillales</taxon>
        <taxon>Caryophanaceae</taxon>
        <taxon>Caryophanon</taxon>
    </lineage>
</organism>
<comment type="caution">
    <text evidence="1">The sequence shown here is derived from an EMBL/GenBank/DDBJ whole genome shotgun (WGS) entry which is preliminary data.</text>
</comment>
<sequence length="90" mass="9678">MISKETLLQEITRQVAAAQAGNTQATREALTAIRSLCDVALRSEQVASQSVTQPMQPVQQAVPVMQQVSSLSATKRVEEDGANGDSIFDF</sequence>
<dbReference type="InterPro" id="IPR035218">
    <property type="entry name" value="DUF5327"/>
</dbReference>
<gene>
    <name evidence="1" type="ORF">A6M13_04910</name>
</gene>
<dbReference type="AlphaFoldDB" id="A0A1C0Y882"/>
<proteinExistence type="predicted"/>
<reference evidence="1 2" key="1">
    <citation type="submission" date="2016-07" db="EMBL/GenBank/DDBJ databases">
        <title>Caryophanon tenue genome sequencing.</title>
        <authorList>
            <person name="Verma A."/>
            <person name="Pal Y."/>
            <person name="Krishnamurthi S."/>
        </authorList>
    </citation>
    <scope>NUCLEOTIDE SEQUENCE [LARGE SCALE GENOMIC DNA]</scope>
    <source>
        <strain evidence="1 2">DSM 14152</strain>
    </source>
</reference>
<dbReference type="RefSeq" id="WP_066547118.1">
    <property type="nucleotide sequence ID" value="NZ_MASJ01000038.1"/>
</dbReference>
<dbReference type="STRING" id="33978.A6M13_04910"/>
<dbReference type="OrthoDB" id="2361717at2"/>
<accession>A0A1C0Y882</accession>
<name>A0A1C0Y882_9BACL</name>